<feature type="transmembrane region" description="Helical" evidence="2">
    <location>
        <begin position="12"/>
        <end position="30"/>
    </location>
</feature>
<dbReference type="SUPFAM" id="SSF103491">
    <property type="entry name" value="Preprotein translocase SecY subunit"/>
    <property type="match status" value="1"/>
</dbReference>
<feature type="transmembrane region" description="Helical" evidence="2">
    <location>
        <begin position="366"/>
        <end position="384"/>
    </location>
</feature>
<feature type="transmembrane region" description="Helical" evidence="2">
    <location>
        <begin position="197"/>
        <end position="216"/>
    </location>
</feature>
<dbReference type="InterPro" id="IPR002208">
    <property type="entry name" value="SecY/SEC61-alpha"/>
</dbReference>
<sequence>MKNKELLKKIGWTIFILIVMEIGRNIYLPGVNIDNAIALKNNNFAVHFLSASIGGQLTVPTLLSLGLGPYMSAMILWQAFTLLAGRALDRLSAAQMGFAQNCFTLLFAGVQAVELVISMKSMKGVIPPTIYSRYFWIYVVILVAGSMLSSWLANCITDLGVGGATVMILPGFVQNLPASLGSMPGTSANYFLEMPHVIWFALGTLIFIALLIYLNLAEYRIPVERTGIDTKVADSYIPLKLLPSGAMPFMFAMSVFNIPKYFFNADDHPILADLFSFSTIPGIGMYCLIVILLGYGFSFLYFNPVEIARNLQKSGDYIYNITPGVPTEKYITSKFLGMIFINNSFLVLVAATPLLIGLAYPVYANLAFYVGMLMIVVLIFDNIIREFFAYYYKNQYRLF</sequence>
<evidence type="ECO:0000313" key="3">
    <source>
        <dbReference type="EMBL" id="PWF99711.1"/>
    </source>
</evidence>
<evidence type="ECO:0000256" key="2">
    <source>
        <dbReference type="SAM" id="Phobius"/>
    </source>
</evidence>
<dbReference type="GO" id="GO:0015031">
    <property type="term" value="P:protein transport"/>
    <property type="evidence" value="ECO:0007669"/>
    <property type="project" value="InterPro"/>
</dbReference>
<keyword evidence="4" id="KW-1185">Reference proteome</keyword>
<dbReference type="AlphaFoldDB" id="A0A2V1MY06"/>
<dbReference type="Gene3D" id="1.10.3370.10">
    <property type="entry name" value="SecY subunit domain"/>
    <property type="match status" value="1"/>
</dbReference>
<feature type="transmembrane region" description="Helical" evidence="2">
    <location>
        <begin position="67"/>
        <end position="85"/>
    </location>
</feature>
<dbReference type="PANTHER" id="PTHR10906">
    <property type="entry name" value="SECY/SEC61-ALPHA FAMILY MEMBER"/>
    <property type="match status" value="1"/>
</dbReference>
<feature type="transmembrane region" description="Helical" evidence="2">
    <location>
        <begin position="339"/>
        <end position="360"/>
    </location>
</feature>
<keyword evidence="2" id="KW-0472">Membrane</keyword>
<feature type="transmembrane region" description="Helical" evidence="2">
    <location>
        <begin position="159"/>
        <end position="177"/>
    </location>
</feature>
<dbReference type="InterPro" id="IPR023201">
    <property type="entry name" value="SecY_dom_sf"/>
</dbReference>
<organism evidence="3 4">
    <name type="scientific">Levilactobacillus bambusae</name>
    <dbReference type="NCBI Taxonomy" id="2024736"/>
    <lineage>
        <taxon>Bacteria</taxon>
        <taxon>Bacillati</taxon>
        <taxon>Bacillota</taxon>
        <taxon>Bacilli</taxon>
        <taxon>Lactobacillales</taxon>
        <taxon>Lactobacillaceae</taxon>
        <taxon>Levilactobacillus</taxon>
    </lineage>
</organism>
<dbReference type="RefSeq" id="WP_109250566.1">
    <property type="nucleotide sequence ID" value="NZ_QCXQ01000003.1"/>
</dbReference>
<feature type="transmembrane region" description="Helical" evidence="2">
    <location>
        <begin position="97"/>
        <end position="119"/>
    </location>
</feature>
<feature type="transmembrane region" description="Helical" evidence="2">
    <location>
        <begin position="131"/>
        <end position="152"/>
    </location>
</feature>
<dbReference type="Proteomes" id="UP000245080">
    <property type="component" value="Unassembled WGS sequence"/>
</dbReference>
<comment type="similarity">
    <text evidence="1">Belongs to the SecY/SEC61-alpha family.</text>
</comment>
<keyword evidence="2" id="KW-0812">Transmembrane</keyword>
<feature type="transmembrane region" description="Helical" evidence="2">
    <location>
        <begin position="283"/>
        <end position="302"/>
    </location>
</feature>
<name>A0A2V1MY06_9LACO</name>
<protein>
    <submittedName>
        <fullName evidence="3">Accessory Sec system protein translocase subunit SecY2</fullName>
    </submittedName>
</protein>
<evidence type="ECO:0000313" key="4">
    <source>
        <dbReference type="Proteomes" id="UP000245080"/>
    </source>
</evidence>
<accession>A0A2V1MY06</accession>
<dbReference type="OrthoDB" id="2055747at2"/>
<proteinExistence type="inferred from homology"/>
<evidence type="ECO:0000256" key="1">
    <source>
        <dbReference type="RuleBase" id="RU004349"/>
    </source>
</evidence>
<dbReference type="PIRSF" id="PIRSF004557">
    <property type="entry name" value="SecY"/>
    <property type="match status" value="1"/>
</dbReference>
<dbReference type="GO" id="GO:0016020">
    <property type="term" value="C:membrane"/>
    <property type="evidence" value="ECO:0007669"/>
    <property type="project" value="InterPro"/>
</dbReference>
<dbReference type="EMBL" id="QCXQ01000003">
    <property type="protein sequence ID" value="PWF99711.1"/>
    <property type="molecule type" value="Genomic_DNA"/>
</dbReference>
<reference evidence="3 4" key="1">
    <citation type="journal article" date="2018" name="Int. J. Syst. Evol. Microbiol.">
        <title>Lactobacillus bambusae sp. nov., isolated from a traditional fermented Ma-bamboo shoots of Taiwan.</title>
        <authorList>
            <person name="Wang L.-T."/>
        </authorList>
    </citation>
    <scope>NUCLEOTIDE SEQUENCE [LARGE SCALE GENOMIC DNA]</scope>
    <source>
        <strain evidence="3 4">BS-W1</strain>
    </source>
</reference>
<comment type="caution">
    <text evidence="3">The sequence shown here is derived from an EMBL/GenBank/DDBJ whole genome shotgun (WGS) entry which is preliminary data.</text>
</comment>
<dbReference type="PRINTS" id="PR00303">
    <property type="entry name" value="SECYTRNLCASE"/>
</dbReference>
<keyword evidence="2" id="KW-1133">Transmembrane helix</keyword>
<gene>
    <name evidence="3" type="ORF">DCM90_06530</name>
</gene>
<feature type="transmembrane region" description="Helical" evidence="2">
    <location>
        <begin position="237"/>
        <end position="263"/>
    </location>
</feature>
<dbReference type="Pfam" id="PF00344">
    <property type="entry name" value="SecY"/>
    <property type="match status" value="1"/>
</dbReference>